<keyword evidence="5" id="KW-1185">Reference proteome</keyword>
<dbReference type="Gene3D" id="1.10.357.10">
    <property type="entry name" value="Tetracycline Repressor, domain 2"/>
    <property type="match status" value="1"/>
</dbReference>
<keyword evidence="1 2" id="KW-0238">DNA-binding</keyword>
<dbReference type="PROSITE" id="PS50977">
    <property type="entry name" value="HTH_TETR_2"/>
    <property type="match status" value="1"/>
</dbReference>
<gene>
    <name evidence="4" type="ORF">WG929_12545</name>
</gene>
<dbReference type="Pfam" id="PF22604">
    <property type="entry name" value="TetR_HI_0893_C"/>
    <property type="match status" value="1"/>
</dbReference>
<feature type="domain" description="HTH tetR-type" evidence="3">
    <location>
        <begin position="2"/>
        <end position="62"/>
    </location>
</feature>
<name>A0ABW8NJU4_9GAMM</name>
<dbReference type="InterPro" id="IPR050109">
    <property type="entry name" value="HTH-type_TetR-like_transc_reg"/>
</dbReference>
<evidence type="ECO:0000256" key="2">
    <source>
        <dbReference type="PROSITE-ProRule" id="PRU00335"/>
    </source>
</evidence>
<evidence type="ECO:0000313" key="4">
    <source>
        <dbReference type="EMBL" id="MFK4753244.1"/>
    </source>
</evidence>
<dbReference type="SUPFAM" id="SSF46689">
    <property type="entry name" value="Homeodomain-like"/>
    <property type="match status" value="1"/>
</dbReference>
<reference evidence="4 5" key="1">
    <citation type="submission" date="2024-03" db="EMBL/GenBank/DDBJ databases">
        <title>High-quality draft genome sequence of Oceanobacter sp. wDCs-4.</title>
        <authorList>
            <person name="Dong C."/>
        </authorList>
    </citation>
    <scope>NUCLEOTIDE SEQUENCE [LARGE SCALE GENOMIC DNA]</scope>
    <source>
        <strain evidence="5">wDCs-4</strain>
    </source>
</reference>
<proteinExistence type="predicted"/>
<feature type="DNA-binding region" description="H-T-H motif" evidence="2">
    <location>
        <begin position="25"/>
        <end position="44"/>
    </location>
</feature>
<evidence type="ECO:0000313" key="5">
    <source>
        <dbReference type="Proteomes" id="UP001620597"/>
    </source>
</evidence>
<protein>
    <submittedName>
        <fullName evidence="4">TetR/AcrR family transcriptional regulator</fullName>
    </submittedName>
</protein>
<dbReference type="PANTHER" id="PTHR30055:SF207">
    <property type="entry name" value="HTH-TYPE TRANSCRIPTIONAL REPRESSOR FATR"/>
    <property type="match status" value="1"/>
</dbReference>
<dbReference type="RefSeq" id="WP_369854989.1">
    <property type="nucleotide sequence ID" value="NZ_JBBKTX010000014.1"/>
</dbReference>
<dbReference type="EMBL" id="JBBKTX010000014">
    <property type="protein sequence ID" value="MFK4753244.1"/>
    <property type="molecule type" value="Genomic_DNA"/>
</dbReference>
<dbReference type="InterPro" id="IPR009057">
    <property type="entry name" value="Homeodomain-like_sf"/>
</dbReference>
<dbReference type="Proteomes" id="UP001620597">
    <property type="component" value="Unassembled WGS sequence"/>
</dbReference>
<dbReference type="InterPro" id="IPR001647">
    <property type="entry name" value="HTH_TetR"/>
</dbReference>
<evidence type="ECO:0000256" key="1">
    <source>
        <dbReference type="ARBA" id="ARBA00023125"/>
    </source>
</evidence>
<organism evidence="4 5">
    <name type="scientific">Oceanobacter antarcticus</name>
    <dbReference type="NCBI Taxonomy" id="3133425"/>
    <lineage>
        <taxon>Bacteria</taxon>
        <taxon>Pseudomonadati</taxon>
        <taxon>Pseudomonadota</taxon>
        <taxon>Gammaproteobacteria</taxon>
        <taxon>Oceanospirillales</taxon>
        <taxon>Oceanospirillaceae</taxon>
        <taxon>Oceanobacter</taxon>
    </lineage>
</organism>
<dbReference type="PANTHER" id="PTHR30055">
    <property type="entry name" value="HTH-TYPE TRANSCRIPTIONAL REGULATOR RUTR"/>
    <property type="match status" value="1"/>
</dbReference>
<comment type="caution">
    <text evidence="4">The sequence shown here is derived from an EMBL/GenBank/DDBJ whole genome shotgun (WGS) entry which is preliminary data.</text>
</comment>
<evidence type="ECO:0000259" key="3">
    <source>
        <dbReference type="PROSITE" id="PS50977"/>
    </source>
</evidence>
<dbReference type="PRINTS" id="PR00455">
    <property type="entry name" value="HTHTETR"/>
</dbReference>
<sequence length="189" mass="21279">MIDKREQILKATAEMIVEHGLQACPMSKISALAGCGAGTIYRYFETKQDLVKALFDDLITKLTAACTEGYDASLPLRERFFTLWGNYYRYVLANPCQRALMDQLLASPTICAEHRENSLTVLQQVIGQLLDDGKHQGVFKDLPNELLNTVTYGSLSMMAKKQQQAPEKFSCVSCDEEDILSLCWDAIRR</sequence>
<accession>A0ABW8NJU4</accession>
<dbReference type="InterPro" id="IPR054422">
    <property type="entry name" value="TetR-like_HI_0893_C"/>
</dbReference>
<dbReference type="Pfam" id="PF00440">
    <property type="entry name" value="TetR_N"/>
    <property type="match status" value="1"/>
</dbReference>